<dbReference type="Gene3D" id="2.40.128.250">
    <property type="match status" value="1"/>
</dbReference>
<dbReference type="Pfam" id="PF17484">
    <property type="entry name" value="TbpB_A"/>
    <property type="match status" value="1"/>
</dbReference>
<dbReference type="InterPro" id="IPR038669">
    <property type="entry name" value="TbpB_N-lobe_sf"/>
</dbReference>
<dbReference type="EMBL" id="UGPW01000001">
    <property type="protein sequence ID" value="STY87647.1"/>
    <property type="molecule type" value="Genomic_DNA"/>
</dbReference>
<evidence type="ECO:0000313" key="2">
    <source>
        <dbReference type="EMBL" id="ANB91913.1"/>
    </source>
</evidence>
<evidence type="ECO:0000313" key="5">
    <source>
        <dbReference type="Proteomes" id="UP000255102"/>
    </source>
</evidence>
<reference evidence="3 5" key="2">
    <citation type="submission" date="2018-06" db="EMBL/GenBank/DDBJ databases">
        <authorList>
            <consortium name="Pathogen Informatics"/>
            <person name="Doyle S."/>
        </authorList>
    </citation>
    <scope>NUCLEOTIDE SEQUENCE [LARGE SCALE GENOMIC DNA]</scope>
    <source>
        <strain evidence="3 5">NCTC11227</strain>
    </source>
</reference>
<gene>
    <name evidence="2" type="ORF">MOVS_07980</name>
    <name evidence="3" type="ORF">NCTC11227_01666</name>
</gene>
<accession>A0A378PMF3</accession>
<dbReference type="KEGG" id="moi:MOVS_07980"/>
<sequence>MGHGIIATPKYNDDGVYYSHDDSRPSNTRPLKYVHSGYVIGESRLQFINANDGRYQVPAGQYGHLFYQGSNPATVMSNQKVHYKGTWDFVSNATANRTALAEGFTQENMSDTSIPGNLTGATSLQAAVNNRIKEAKVGVLFANGQGLHESPCVVRVGFSGRNVG</sequence>
<dbReference type="Proteomes" id="UP000255102">
    <property type="component" value="Unassembled WGS sequence"/>
</dbReference>
<dbReference type="EMBL" id="CP011158">
    <property type="protein sequence ID" value="ANB91913.1"/>
    <property type="molecule type" value="Genomic_DNA"/>
</dbReference>
<evidence type="ECO:0000259" key="1">
    <source>
        <dbReference type="Pfam" id="PF17484"/>
    </source>
</evidence>
<dbReference type="AlphaFoldDB" id="A0A378PMF3"/>
<evidence type="ECO:0000313" key="4">
    <source>
        <dbReference type="Proteomes" id="UP000076765"/>
    </source>
</evidence>
<dbReference type="RefSeq" id="WP_063514495.1">
    <property type="nucleotide sequence ID" value="NZ_UGPW01000001.1"/>
</dbReference>
<evidence type="ECO:0000313" key="3">
    <source>
        <dbReference type="EMBL" id="STY87647.1"/>
    </source>
</evidence>
<dbReference type="InterPro" id="IPR035313">
    <property type="entry name" value="TbpB_N-lobe"/>
</dbReference>
<proteinExistence type="predicted"/>
<keyword evidence="4" id="KW-1185">Reference proteome</keyword>
<protein>
    <submittedName>
        <fullName evidence="3">Transferrin binding protein-like solute binding protein</fullName>
    </submittedName>
</protein>
<feature type="domain" description="Transferrin-binding protein B N-lobe handle" evidence="1">
    <location>
        <begin position="19"/>
        <end position="73"/>
    </location>
</feature>
<organism evidence="3 5">
    <name type="scientific">Moraxella ovis</name>
    <dbReference type="NCBI Taxonomy" id="29433"/>
    <lineage>
        <taxon>Bacteria</taxon>
        <taxon>Pseudomonadati</taxon>
        <taxon>Pseudomonadota</taxon>
        <taxon>Gammaproteobacteria</taxon>
        <taxon>Moraxellales</taxon>
        <taxon>Moraxellaceae</taxon>
        <taxon>Moraxella</taxon>
    </lineage>
</organism>
<reference evidence="2 4" key="1">
    <citation type="submission" date="2015-04" db="EMBL/GenBank/DDBJ databases">
        <authorList>
            <person name="Calcutt M.J."/>
            <person name="Foecking M.F."/>
        </authorList>
    </citation>
    <scope>NUCLEOTIDE SEQUENCE [LARGE SCALE GENOMIC DNA]</scope>
    <source>
        <strain evidence="2 4">199/55</strain>
    </source>
</reference>
<name>A0A378PMF3_9GAMM</name>
<dbReference type="Proteomes" id="UP000076765">
    <property type="component" value="Chromosome"/>
</dbReference>